<dbReference type="EMBL" id="BGPR01242987">
    <property type="protein sequence ID" value="GBM16224.1"/>
    <property type="molecule type" value="Genomic_DNA"/>
</dbReference>
<organism evidence="4 5">
    <name type="scientific">Araneus ventricosus</name>
    <name type="common">Orbweaver spider</name>
    <name type="synonym">Epeira ventricosa</name>
    <dbReference type="NCBI Taxonomy" id="182803"/>
    <lineage>
        <taxon>Eukaryota</taxon>
        <taxon>Metazoa</taxon>
        <taxon>Ecdysozoa</taxon>
        <taxon>Arthropoda</taxon>
        <taxon>Chelicerata</taxon>
        <taxon>Arachnida</taxon>
        <taxon>Araneae</taxon>
        <taxon>Araneomorphae</taxon>
        <taxon>Entelegynae</taxon>
        <taxon>Araneoidea</taxon>
        <taxon>Araneidae</taxon>
        <taxon>Araneus</taxon>
    </lineage>
</organism>
<dbReference type="EMBL" id="BGPR01243020">
    <property type="protein sequence ID" value="GBM16335.1"/>
    <property type="molecule type" value="Genomic_DNA"/>
</dbReference>
<reference evidence="4 5" key="1">
    <citation type="journal article" date="2019" name="Sci. Rep.">
        <title>Orb-weaving spider Araneus ventricosus genome elucidates the spidroin gene catalogue.</title>
        <authorList>
            <person name="Kono N."/>
            <person name="Nakamura H."/>
            <person name="Ohtoshi R."/>
            <person name="Moran D.A.P."/>
            <person name="Shinohara A."/>
            <person name="Yoshida Y."/>
            <person name="Fujiwara M."/>
            <person name="Mori M."/>
            <person name="Tomita M."/>
            <person name="Arakawa K."/>
        </authorList>
    </citation>
    <scope>NUCLEOTIDE SEQUENCE [LARGE SCALE GENOMIC DNA]</scope>
</reference>
<name>A0A4Y2DL33_ARAVE</name>
<keyword evidence="5" id="KW-1185">Reference proteome</keyword>
<evidence type="ECO:0000313" key="3">
    <source>
        <dbReference type="EMBL" id="GBM16224.1"/>
    </source>
</evidence>
<evidence type="ECO:0000256" key="1">
    <source>
        <dbReference type="SAM" id="SignalP"/>
    </source>
</evidence>
<accession>A0A4Y2DL33</accession>
<proteinExistence type="predicted"/>
<comment type="caution">
    <text evidence="4">The sequence shown here is derived from an EMBL/GenBank/DDBJ whole genome shotgun (WGS) entry which is preliminary data.</text>
</comment>
<keyword evidence="1" id="KW-0732">Signal</keyword>
<feature type="signal peptide" evidence="1">
    <location>
        <begin position="1"/>
        <end position="30"/>
    </location>
</feature>
<sequence length="130" mass="14850">MIHSHHLHHCPLRKLAVHSVLTLLIARTRSLSTPHTDNLQDIDSFIGSQSYDYKVFKSSFANQDNFTTHNHYVNFSLSAEQALTSGLTNVSKEWGEYVRVQNFRCIAETIFVSKRIFKGNYLSSMSLNST</sequence>
<feature type="chain" id="PRO_5036362076" evidence="1">
    <location>
        <begin position="31"/>
        <end position="130"/>
    </location>
</feature>
<evidence type="ECO:0000313" key="5">
    <source>
        <dbReference type="Proteomes" id="UP000499080"/>
    </source>
</evidence>
<dbReference type="EMBL" id="BGPR01242933">
    <property type="protein sequence ID" value="GBM16023.1"/>
    <property type="molecule type" value="Genomic_DNA"/>
</dbReference>
<protein>
    <submittedName>
        <fullName evidence="4">Uncharacterized protein</fullName>
    </submittedName>
</protein>
<dbReference type="AlphaFoldDB" id="A0A4Y2DL33"/>
<evidence type="ECO:0000313" key="2">
    <source>
        <dbReference type="EMBL" id="GBM16023.1"/>
    </source>
</evidence>
<dbReference type="Proteomes" id="UP000499080">
    <property type="component" value="Unassembled WGS sequence"/>
</dbReference>
<gene>
    <name evidence="4" type="ORF">AVEN_186476_1</name>
    <name evidence="2" type="ORF">AVEN_196156_1</name>
    <name evidence="3" type="ORF">AVEN_95110_1</name>
</gene>
<evidence type="ECO:0000313" key="4">
    <source>
        <dbReference type="EMBL" id="GBM16335.1"/>
    </source>
</evidence>